<evidence type="ECO:0000256" key="3">
    <source>
        <dbReference type="ARBA" id="ARBA00023004"/>
    </source>
</evidence>
<dbReference type="PRINTS" id="PR00385">
    <property type="entry name" value="P450"/>
</dbReference>
<dbReference type="GO" id="GO:0004497">
    <property type="term" value="F:monooxygenase activity"/>
    <property type="evidence" value="ECO:0007669"/>
    <property type="project" value="InterPro"/>
</dbReference>
<name>A0AA38RMZ4_9PEZI</name>
<keyword evidence="5" id="KW-1133">Transmembrane helix</keyword>
<dbReference type="Gene3D" id="1.10.630.10">
    <property type="entry name" value="Cytochrome P450"/>
    <property type="match status" value="1"/>
</dbReference>
<dbReference type="InterPro" id="IPR050121">
    <property type="entry name" value="Cytochrome_P450_monoxygenase"/>
</dbReference>
<keyword evidence="1 4" id="KW-0349">Heme</keyword>
<dbReference type="Proteomes" id="UP001174694">
    <property type="component" value="Unassembled WGS sequence"/>
</dbReference>
<dbReference type="GO" id="GO:0005506">
    <property type="term" value="F:iron ion binding"/>
    <property type="evidence" value="ECO:0007669"/>
    <property type="project" value="InterPro"/>
</dbReference>
<accession>A0AA38RMZ4</accession>
<evidence type="ECO:0000256" key="2">
    <source>
        <dbReference type="ARBA" id="ARBA00022723"/>
    </source>
</evidence>
<sequence>MGRLRASEIHISDYLSRSTSLVVVVAAVVIYAVGQRAWSWYRLRHIKGPFWAALSDFWLIRLTWRGEVYQRLGDVCRQYGPIARIAPNYVVCGDPIEVRRMWGVRSQFDRAPWYKGFQLDPPRDCTLSMRDSELHTVLRAKLAPGYAGKGIEGLHESIDEGIARFVRLIEEKYLSTTEDFSPVDFARKVQYMTLDIISKIAFGESFGFMDEDADRFGYIKTTEDSLPLMQMIALIPWLVNVLQSRLFKAALPKDTDKIGIGRIMGTAKKVVAERYGSQKIDRPDMLGSFVRHGLSQKDAESESLVQIIAGSDTTATALRSILLNVVMNPTIYRSMQGEIDSGISDGRISSPITDAEARKLPFLQACIKEGFRYWPPITGIMPHISQRDGVIGGIHIPAGTNVAWSARAVMRNKDMFGADAEMFNPHRWLKGRWGCLGRPIAMLELNKMVVELMRRFDFAILNPEKPIKNSWYGVLVQSEMHMRITRREFAV</sequence>
<organism evidence="6 7">
    <name type="scientific">Pleurostoma richardsiae</name>
    <dbReference type="NCBI Taxonomy" id="41990"/>
    <lineage>
        <taxon>Eukaryota</taxon>
        <taxon>Fungi</taxon>
        <taxon>Dikarya</taxon>
        <taxon>Ascomycota</taxon>
        <taxon>Pezizomycotina</taxon>
        <taxon>Sordariomycetes</taxon>
        <taxon>Sordariomycetidae</taxon>
        <taxon>Calosphaeriales</taxon>
        <taxon>Pleurostomataceae</taxon>
        <taxon>Pleurostoma</taxon>
    </lineage>
</organism>
<dbReference type="SUPFAM" id="SSF48264">
    <property type="entry name" value="Cytochrome P450"/>
    <property type="match status" value="1"/>
</dbReference>
<evidence type="ECO:0000256" key="1">
    <source>
        <dbReference type="ARBA" id="ARBA00022617"/>
    </source>
</evidence>
<dbReference type="AlphaFoldDB" id="A0AA38RMZ4"/>
<evidence type="ECO:0000256" key="4">
    <source>
        <dbReference type="PIRSR" id="PIRSR602401-1"/>
    </source>
</evidence>
<dbReference type="PANTHER" id="PTHR24305">
    <property type="entry name" value="CYTOCHROME P450"/>
    <property type="match status" value="1"/>
</dbReference>
<keyword evidence="3 4" id="KW-0408">Iron</keyword>
<keyword evidence="5" id="KW-0472">Membrane</keyword>
<dbReference type="CDD" id="cd11060">
    <property type="entry name" value="CYP57A1-like"/>
    <property type="match status" value="1"/>
</dbReference>
<gene>
    <name evidence="6" type="ORF">NKR23_g6785</name>
</gene>
<dbReference type="EMBL" id="JANBVO010000020">
    <property type="protein sequence ID" value="KAJ9142909.1"/>
    <property type="molecule type" value="Genomic_DNA"/>
</dbReference>
<protein>
    <submittedName>
        <fullName evidence="6">Benzoate 4-monooxygenase cytochrome P450</fullName>
    </submittedName>
</protein>
<evidence type="ECO:0000313" key="7">
    <source>
        <dbReference type="Proteomes" id="UP001174694"/>
    </source>
</evidence>
<dbReference type="PANTHER" id="PTHR24305:SF168">
    <property type="entry name" value="P450, PUTATIVE (EUROFUNG)-RELATED"/>
    <property type="match status" value="1"/>
</dbReference>
<dbReference type="GO" id="GO:0020037">
    <property type="term" value="F:heme binding"/>
    <property type="evidence" value="ECO:0007669"/>
    <property type="project" value="InterPro"/>
</dbReference>
<evidence type="ECO:0000313" key="6">
    <source>
        <dbReference type="EMBL" id="KAJ9142909.1"/>
    </source>
</evidence>
<reference evidence="6" key="1">
    <citation type="submission" date="2022-07" db="EMBL/GenBank/DDBJ databases">
        <title>Fungi with potential for degradation of polypropylene.</title>
        <authorList>
            <person name="Gostincar C."/>
        </authorList>
    </citation>
    <scope>NUCLEOTIDE SEQUENCE</scope>
    <source>
        <strain evidence="6">EXF-13308</strain>
    </source>
</reference>
<dbReference type="InterPro" id="IPR002401">
    <property type="entry name" value="Cyt_P450_E_grp-I"/>
</dbReference>
<keyword evidence="2 4" id="KW-0479">Metal-binding</keyword>
<dbReference type="PRINTS" id="PR00463">
    <property type="entry name" value="EP450I"/>
</dbReference>
<proteinExistence type="predicted"/>
<keyword evidence="7" id="KW-1185">Reference proteome</keyword>
<dbReference type="Pfam" id="PF00067">
    <property type="entry name" value="p450"/>
    <property type="match status" value="1"/>
</dbReference>
<keyword evidence="5" id="KW-0812">Transmembrane</keyword>
<dbReference type="GO" id="GO:0016705">
    <property type="term" value="F:oxidoreductase activity, acting on paired donors, with incorporation or reduction of molecular oxygen"/>
    <property type="evidence" value="ECO:0007669"/>
    <property type="project" value="InterPro"/>
</dbReference>
<feature type="binding site" description="axial binding residue" evidence="4">
    <location>
        <position position="435"/>
    </location>
    <ligand>
        <name>heme</name>
        <dbReference type="ChEBI" id="CHEBI:30413"/>
    </ligand>
    <ligandPart>
        <name>Fe</name>
        <dbReference type="ChEBI" id="CHEBI:18248"/>
    </ligandPart>
</feature>
<feature type="transmembrane region" description="Helical" evidence="5">
    <location>
        <begin position="21"/>
        <end position="41"/>
    </location>
</feature>
<comment type="caution">
    <text evidence="6">The sequence shown here is derived from an EMBL/GenBank/DDBJ whole genome shotgun (WGS) entry which is preliminary data.</text>
</comment>
<dbReference type="InterPro" id="IPR036396">
    <property type="entry name" value="Cyt_P450_sf"/>
</dbReference>
<dbReference type="InterPro" id="IPR001128">
    <property type="entry name" value="Cyt_P450"/>
</dbReference>
<evidence type="ECO:0000256" key="5">
    <source>
        <dbReference type="SAM" id="Phobius"/>
    </source>
</evidence>
<comment type="cofactor">
    <cofactor evidence="4">
        <name>heme</name>
        <dbReference type="ChEBI" id="CHEBI:30413"/>
    </cofactor>
</comment>